<evidence type="ECO:0000313" key="2">
    <source>
        <dbReference type="EMBL" id="RJL30017.1"/>
    </source>
</evidence>
<keyword evidence="3" id="KW-1185">Reference proteome</keyword>
<feature type="transmembrane region" description="Helical" evidence="1">
    <location>
        <begin position="54"/>
        <end position="76"/>
    </location>
</feature>
<protein>
    <submittedName>
        <fullName evidence="2">DUF4386 domain-containing protein</fullName>
    </submittedName>
</protein>
<feature type="transmembrane region" description="Helical" evidence="1">
    <location>
        <begin position="83"/>
        <end position="104"/>
    </location>
</feature>
<accession>A0A3A4AVB2</accession>
<feature type="transmembrane region" description="Helical" evidence="1">
    <location>
        <begin position="197"/>
        <end position="219"/>
    </location>
</feature>
<organism evidence="2 3">
    <name type="scientific">Bailinhaonella thermotolerans</name>
    <dbReference type="NCBI Taxonomy" id="1070861"/>
    <lineage>
        <taxon>Bacteria</taxon>
        <taxon>Bacillati</taxon>
        <taxon>Actinomycetota</taxon>
        <taxon>Actinomycetes</taxon>
        <taxon>Streptosporangiales</taxon>
        <taxon>Streptosporangiaceae</taxon>
        <taxon>Bailinhaonella</taxon>
    </lineage>
</organism>
<comment type="caution">
    <text evidence="2">The sequence shown here is derived from an EMBL/GenBank/DDBJ whole genome shotgun (WGS) entry which is preliminary data.</text>
</comment>
<keyword evidence="1" id="KW-0812">Transmembrane</keyword>
<dbReference type="EMBL" id="QZEY01000010">
    <property type="protein sequence ID" value="RJL30017.1"/>
    <property type="molecule type" value="Genomic_DNA"/>
</dbReference>
<proteinExistence type="predicted"/>
<sequence length="241" mass="24578">MATPRRLARIAGCLYLFVAVSTVFAGLVNARVVVPGDAAATAANIAGSETLFRLGLVAELTGAVAFLMTGLTLYLLLRHAGRFAAAVMAVFVAVGVTLQTMSLLNQVTALAVATGRAPSGVFGPPGSAASALLFSGMQHDAYLIAQTYFGLWLLPLGHLVIRSGHFPRALGVLLMAGCAGHLTDVFTRLLAPGLGAAVSPFAMTPAAVAEITFIAWLLVKAVRTPGGPPVPAPAPAPATLP</sequence>
<keyword evidence="1" id="KW-0472">Membrane</keyword>
<name>A0A3A4AVB2_9ACTN</name>
<feature type="transmembrane region" description="Helical" evidence="1">
    <location>
        <begin position="172"/>
        <end position="191"/>
    </location>
</feature>
<gene>
    <name evidence="2" type="ORF">D5H75_24055</name>
</gene>
<dbReference type="InterPro" id="IPR025495">
    <property type="entry name" value="DUF4386"/>
</dbReference>
<dbReference type="RefSeq" id="WP_119928795.1">
    <property type="nucleotide sequence ID" value="NZ_QZEY01000010.1"/>
</dbReference>
<dbReference type="OrthoDB" id="1160166at2"/>
<dbReference type="Proteomes" id="UP000265768">
    <property type="component" value="Unassembled WGS sequence"/>
</dbReference>
<dbReference type="AlphaFoldDB" id="A0A3A4AVB2"/>
<reference evidence="2 3" key="1">
    <citation type="submission" date="2018-09" db="EMBL/GenBank/DDBJ databases">
        <title>YIM 75507 draft genome.</title>
        <authorList>
            <person name="Tang S."/>
            <person name="Feng Y."/>
        </authorList>
    </citation>
    <scope>NUCLEOTIDE SEQUENCE [LARGE SCALE GENOMIC DNA]</scope>
    <source>
        <strain evidence="2 3">YIM 75507</strain>
    </source>
</reference>
<evidence type="ECO:0000313" key="3">
    <source>
        <dbReference type="Proteomes" id="UP000265768"/>
    </source>
</evidence>
<feature type="transmembrane region" description="Helical" evidence="1">
    <location>
        <begin position="141"/>
        <end position="160"/>
    </location>
</feature>
<evidence type="ECO:0000256" key="1">
    <source>
        <dbReference type="SAM" id="Phobius"/>
    </source>
</evidence>
<dbReference type="Pfam" id="PF14329">
    <property type="entry name" value="DUF4386"/>
    <property type="match status" value="1"/>
</dbReference>
<keyword evidence="1" id="KW-1133">Transmembrane helix</keyword>